<evidence type="ECO:0000256" key="1">
    <source>
        <dbReference type="SAM" id="SignalP"/>
    </source>
</evidence>
<gene>
    <name evidence="2" type="ORF">FRV6_10650</name>
</gene>
<keyword evidence="1" id="KW-0732">Signal</keyword>
<dbReference type="Proteomes" id="UP000219369">
    <property type="component" value="Unassembled WGS sequence"/>
</dbReference>
<evidence type="ECO:0000313" key="3">
    <source>
        <dbReference type="Proteomes" id="UP000219369"/>
    </source>
</evidence>
<dbReference type="VEuPathDB" id="FungiDB:FOC1_g10015032"/>
<dbReference type="VEuPathDB" id="FungiDB:FOXG_18449"/>
<dbReference type="EMBL" id="FMJY01000006">
    <property type="protein sequence ID" value="SCO86523.1"/>
    <property type="molecule type" value="Genomic_DNA"/>
</dbReference>
<proteinExistence type="predicted"/>
<accession>A0A2H3TCT3</accession>
<organism evidence="2 3">
    <name type="scientific">Fusarium oxysporum</name>
    <name type="common">Fusarium vascular wilt</name>
    <dbReference type="NCBI Taxonomy" id="5507"/>
    <lineage>
        <taxon>Eukaryota</taxon>
        <taxon>Fungi</taxon>
        <taxon>Dikarya</taxon>
        <taxon>Ascomycota</taxon>
        <taxon>Pezizomycotina</taxon>
        <taxon>Sordariomycetes</taxon>
        <taxon>Hypocreomycetidae</taxon>
        <taxon>Hypocreales</taxon>
        <taxon>Nectriaceae</taxon>
        <taxon>Fusarium</taxon>
        <taxon>Fusarium oxysporum species complex</taxon>
    </lineage>
</organism>
<sequence>MQISEVIRIASLLSLTAARIVTTIAEKWDYMWEEEMPVEDLACWSEDKDNVINYMGWESLKNLPVAIAGYEGMDRLGGLGKANVTAFHSSDLRDCGIGSEPAEVDRKFIGDYQPFEETSSQGNFGLVGMKTQ</sequence>
<name>A0A2H3TCT3_FUSOX</name>
<dbReference type="VEuPathDB" id="FungiDB:FOZG_09130"/>
<evidence type="ECO:0000313" key="2">
    <source>
        <dbReference type="EMBL" id="SCO86523.1"/>
    </source>
</evidence>
<feature type="signal peptide" evidence="1">
    <location>
        <begin position="1"/>
        <end position="18"/>
    </location>
</feature>
<dbReference type="VEuPathDB" id="FungiDB:FOIG_01955"/>
<dbReference type="OrthoDB" id="4974079at2759"/>
<feature type="chain" id="PRO_5013937801" evidence="1">
    <location>
        <begin position="19"/>
        <end position="132"/>
    </location>
</feature>
<protein>
    <submittedName>
        <fullName evidence="2">Uncharacterized protein</fullName>
    </submittedName>
</protein>
<reference evidence="3" key="1">
    <citation type="submission" date="2016-09" db="EMBL/GenBank/DDBJ databases">
        <authorList>
            <person name="Guldener U."/>
        </authorList>
    </citation>
    <scope>NUCLEOTIDE SEQUENCE [LARGE SCALE GENOMIC DNA]</scope>
    <source>
        <strain evidence="3">V64-1</strain>
    </source>
</reference>
<dbReference type="AlphaFoldDB" id="A0A2H3TCT3"/>